<evidence type="ECO:0000313" key="2">
    <source>
        <dbReference type="Proteomes" id="UP000291483"/>
    </source>
</evidence>
<dbReference type="RefSeq" id="WP_158592880.1">
    <property type="nucleotide sequence ID" value="NZ_SHLC01000001.1"/>
</dbReference>
<sequence length="54" mass="6222">MLILIPLLALVIWAIVRTVIVMRRDGYGRCNTVEAGLRQAPRNSLEMGQQWRGW</sequence>
<proteinExistence type="predicted"/>
<dbReference type="EMBL" id="SHLC01000001">
    <property type="protein sequence ID" value="RZU64369.1"/>
    <property type="molecule type" value="Genomic_DNA"/>
</dbReference>
<gene>
    <name evidence="1" type="ORF">EV379_0664</name>
</gene>
<keyword evidence="2" id="KW-1185">Reference proteome</keyword>
<evidence type="ECO:0000313" key="1">
    <source>
        <dbReference type="EMBL" id="RZU64369.1"/>
    </source>
</evidence>
<dbReference type="Proteomes" id="UP000291483">
    <property type="component" value="Unassembled WGS sequence"/>
</dbReference>
<organism evidence="1 2">
    <name type="scientific">Microterricola gilva</name>
    <dbReference type="NCBI Taxonomy" id="393267"/>
    <lineage>
        <taxon>Bacteria</taxon>
        <taxon>Bacillati</taxon>
        <taxon>Actinomycetota</taxon>
        <taxon>Actinomycetes</taxon>
        <taxon>Micrococcales</taxon>
        <taxon>Microbacteriaceae</taxon>
        <taxon>Microterricola</taxon>
    </lineage>
</organism>
<reference evidence="1 2" key="1">
    <citation type="submission" date="2019-02" db="EMBL/GenBank/DDBJ databases">
        <title>Sequencing the genomes of 1000 actinobacteria strains.</title>
        <authorList>
            <person name="Klenk H.-P."/>
        </authorList>
    </citation>
    <scope>NUCLEOTIDE SEQUENCE [LARGE SCALE GENOMIC DNA]</scope>
    <source>
        <strain evidence="1 2">DSM 18319</strain>
    </source>
</reference>
<name>A0A4Q8AKK2_9MICO</name>
<dbReference type="AlphaFoldDB" id="A0A4Q8AKK2"/>
<comment type="caution">
    <text evidence="1">The sequence shown here is derived from an EMBL/GenBank/DDBJ whole genome shotgun (WGS) entry which is preliminary data.</text>
</comment>
<protein>
    <submittedName>
        <fullName evidence="1">Uncharacterized protein</fullName>
    </submittedName>
</protein>
<accession>A0A4Q8AKK2</accession>